<dbReference type="InterPro" id="IPR027417">
    <property type="entry name" value="P-loop_NTPase"/>
</dbReference>
<dbReference type="PROSITE" id="PS50067">
    <property type="entry name" value="KINESIN_MOTOR_2"/>
    <property type="match status" value="1"/>
</dbReference>
<evidence type="ECO:0000256" key="2">
    <source>
        <dbReference type="ARBA" id="ARBA00022840"/>
    </source>
</evidence>
<feature type="region of interest" description="Disordered" evidence="6">
    <location>
        <begin position="194"/>
        <end position="226"/>
    </location>
</feature>
<dbReference type="Pfam" id="PF00225">
    <property type="entry name" value="Kinesin"/>
    <property type="match status" value="2"/>
</dbReference>
<evidence type="ECO:0000256" key="3">
    <source>
        <dbReference type="PROSITE-ProRule" id="PRU00283"/>
    </source>
</evidence>
<comment type="caution">
    <text evidence="8">The sequence shown here is derived from an EMBL/GenBank/DDBJ whole genome shotgun (WGS) entry which is preliminary data.</text>
</comment>
<dbReference type="OrthoDB" id="3176171at2759"/>
<dbReference type="SUPFAM" id="SSF52540">
    <property type="entry name" value="P-loop containing nucleoside triphosphate hydrolases"/>
    <property type="match status" value="1"/>
</dbReference>
<evidence type="ECO:0000313" key="8">
    <source>
        <dbReference type="EMBL" id="KAA6368519.1"/>
    </source>
</evidence>
<dbReference type="GO" id="GO:0007018">
    <property type="term" value="P:microtubule-based movement"/>
    <property type="evidence" value="ECO:0007669"/>
    <property type="project" value="InterPro"/>
</dbReference>
<dbReference type="GO" id="GO:0016887">
    <property type="term" value="F:ATP hydrolysis activity"/>
    <property type="evidence" value="ECO:0007669"/>
    <property type="project" value="TreeGrafter"/>
</dbReference>
<feature type="region of interest" description="Disordered" evidence="6">
    <location>
        <begin position="455"/>
        <end position="480"/>
    </location>
</feature>
<protein>
    <recommendedName>
        <fullName evidence="4">Kinesin-like protein</fullName>
    </recommendedName>
</protein>
<feature type="non-terminal residue" evidence="8">
    <location>
        <position position="480"/>
    </location>
</feature>
<dbReference type="InterPro" id="IPR019821">
    <property type="entry name" value="Kinesin_motor_CS"/>
</dbReference>
<dbReference type="PROSITE" id="PS00411">
    <property type="entry name" value="KINESIN_MOTOR_1"/>
    <property type="match status" value="1"/>
</dbReference>
<dbReference type="AlphaFoldDB" id="A0A5J4UD44"/>
<organism evidence="8 9">
    <name type="scientific">Streblomastix strix</name>
    <dbReference type="NCBI Taxonomy" id="222440"/>
    <lineage>
        <taxon>Eukaryota</taxon>
        <taxon>Metamonada</taxon>
        <taxon>Preaxostyla</taxon>
        <taxon>Oxymonadida</taxon>
        <taxon>Streblomastigidae</taxon>
        <taxon>Streblomastix</taxon>
    </lineage>
</organism>
<dbReference type="Proteomes" id="UP000324800">
    <property type="component" value="Unassembled WGS sequence"/>
</dbReference>
<feature type="domain" description="Kinesin motor" evidence="7">
    <location>
        <begin position="1"/>
        <end position="182"/>
    </location>
</feature>
<sequence length="480" mass="52147">SKSPRNQRNVKQESDDQFLFVRRSKITFVDLAGSERLKQSGSEAGNKKETMSINKSLFTLGTVIKALAQLNKARTGSPGHGGGIGDKTAYYTLSPNQARSTMLTSQTGAQYSTLKKGNSSGQNFRTNPYIPYRDSKLTSLLKDSLGGTAKGMMIACITPTSIPTSLQLSLSTLNYAHEVQDRQNGIGNRISIDGQEQQDYGNGGGLTKNIIGFGSPGSNSTPERSRFGFGVGISPKIPRQAVSTDHILQPPPGGFSSKEEKEYFDRAVFEQGQKLKEWNESQRQRKLRNMQEVQEDNDNLELQYAEECDDPDELNAIALNLRQEKLVAQNSVASLAPLVHTIGANGNKEVIIINRNDNNILPPIRGPIPHHSVSPSLQDQTVGPLSSITLLQQQRNHQHSRSLSPASYTNAINYNSPGNASKIGNEKKAASNEAIKIIKPNATTLKAMVEATIEGNLPNHSNNGSASGGRIDNAENLGKR</sequence>
<feature type="non-terminal residue" evidence="8">
    <location>
        <position position="1"/>
    </location>
</feature>
<dbReference type="Gene3D" id="3.40.850.10">
    <property type="entry name" value="Kinesin motor domain"/>
    <property type="match status" value="1"/>
</dbReference>
<dbReference type="GO" id="GO:0008017">
    <property type="term" value="F:microtubule binding"/>
    <property type="evidence" value="ECO:0007669"/>
    <property type="project" value="InterPro"/>
</dbReference>
<evidence type="ECO:0000256" key="6">
    <source>
        <dbReference type="SAM" id="MobiDB-lite"/>
    </source>
</evidence>
<accession>A0A5J4UD44</accession>
<dbReference type="GO" id="GO:0005524">
    <property type="term" value="F:ATP binding"/>
    <property type="evidence" value="ECO:0007669"/>
    <property type="project" value="UniProtKB-KW"/>
</dbReference>
<dbReference type="PANTHER" id="PTHR24115:SF418">
    <property type="entry name" value="KINESIN-LIKE PROTEIN KIF12"/>
    <property type="match status" value="1"/>
</dbReference>
<evidence type="ECO:0000256" key="4">
    <source>
        <dbReference type="RuleBase" id="RU000394"/>
    </source>
</evidence>
<comment type="similarity">
    <text evidence="3 4">Belongs to the TRAFAC class myosin-kinesin ATPase superfamily. Kinesin family.</text>
</comment>
<dbReference type="InterPro" id="IPR036961">
    <property type="entry name" value="Kinesin_motor_dom_sf"/>
</dbReference>
<reference evidence="8 9" key="1">
    <citation type="submission" date="2019-03" db="EMBL/GenBank/DDBJ databases">
        <title>Single cell metagenomics reveals metabolic interactions within the superorganism composed of flagellate Streblomastix strix and complex community of Bacteroidetes bacteria on its surface.</title>
        <authorList>
            <person name="Treitli S.C."/>
            <person name="Kolisko M."/>
            <person name="Husnik F."/>
            <person name="Keeling P."/>
            <person name="Hampl V."/>
        </authorList>
    </citation>
    <scope>NUCLEOTIDE SEQUENCE [LARGE SCALE GENOMIC DNA]</scope>
    <source>
        <strain evidence="8">ST1C</strain>
    </source>
</reference>
<evidence type="ECO:0000313" key="9">
    <source>
        <dbReference type="Proteomes" id="UP000324800"/>
    </source>
</evidence>
<dbReference type="InterPro" id="IPR001752">
    <property type="entry name" value="Kinesin_motor_dom"/>
</dbReference>
<gene>
    <name evidence="8" type="ORF">EZS28_035954</name>
</gene>
<dbReference type="GO" id="GO:0003777">
    <property type="term" value="F:microtubule motor activity"/>
    <property type="evidence" value="ECO:0007669"/>
    <property type="project" value="InterPro"/>
</dbReference>
<keyword evidence="2 4" id="KW-0067">ATP-binding</keyword>
<dbReference type="GO" id="GO:0005871">
    <property type="term" value="C:kinesin complex"/>
    <property type="evidence" value="ECO:0007669"/>
    <property type="project" value="TreeGrafter"/>
</dbReference>
<proteinExistence type="inferred from homology"/>
<comment type="caution">
    <text evidence="3">Lacks conserved residue(s) required for the propagation of feature annotation.</text>
</comment>
<keyword evidence="1 4" id="KW-0547">Nucleotide-binding</keyword>
<dbReference type="EMBL" id="SNRW01017267">
    <property type="protein sequence ID" value="KAA6368519.1"/>
    <property type="molecule type" value="Genomic_DNA"/>
</dbReference>
<dbReference type="GO" id="GO:0005874">
    <property type="term" value="C:microtubule"/>
    <property type="evidence" value="ECO:0007669"/>
    <property type="project" value="UniProtKB-KW"/>
</dbReference>
<evidence type="ECO:0000259" key="7">
    <source>
        <dbReference type="PROSITE" id="PS50067"/>
    </source>
</evidence>
<dbReference type="InterPro" id="IPR027640">
    <property type="entry name" value="Kinesin-like_fam"/>
</dbReference>
<keyword evidence="4" id="KW-0493">Microtubule</keyword>
<evidence type="ECO:0000256" key="5">
    <source>
        <dbReference type="SAM" id="Coils"/>
    </source>
</evidence>
<dbReference type="PANTHER" id="PTHR24115">
    <property type="entry name" value="KINESIN-RELATED"/>
    <property type="match status" value="1"/>
</dbReference>
<dbReference type="SMART" id="SM00129">
    <property type="entry name" value="KISc"/>
    <property type="match status" value="1"/>
</dbReference>
<keyword evidence="5" id="KW-0175">Coiled coil</keyword>
<feature type="coiled-coil region" evidence="5">
    <location>
        <begin position="283"/>
        <end position="310"/>
    </location>
</feature>
<name>A0A5J4UD44_9EUKA</name>
<evidence type="ECO:0000256" key="1">
    <source>
        <dbReference type="ARBA" id="ARBA00022741"/>
    </source>
</evidence>
<keyword evidence="4" id="KW-0505">Motor protein</keyword>